<protein>
    <submittedName>
        <fullName evidence="1">Uncharacterized protein</fullName>
    </submittedName>
</protein>
<dbReference type="AlphaFoldDB" id="A0A2T2ZW28"/>
<reference evidence="1 2" key="1">
    <citation type="journal article" date="2018" name="Mycol. Prog.">
        <title>Coniella lustricola, a new species from submerged detritus.</title>
        <authorList>
            <person name="Raudabaugh D.B."/>
            <person name="Iturriaga T."/>
            <person name="Carver A."/>
            <person name="Mondo S."/>
            <person name="Pangilinan J."/>
            <person name="Lipzen A."/>
            <person name="He G."/>
            <person name="Amirebrahimi M."/>
            <person name="Grigoriev I.V."/>
            <person name="Miller A.N."/>
        </authorList>
    </citation>
    <scope>NUCLEOTIDE SEQUENCE [LARGE SCALE GENOMIC DNA]</scope>
    <source>
        <strain evidence="1 2">B22-T-1</strain>
    </source>
</reference>
<name>A0A2T2ZW28_9PEZI</name>
<organism evidence="1 2">
    <name type="scientific">Coniella lustricola</name>
    <dbReference type="NCBI Taxonomy" id="2025994"/>
    <lineage>
        <taxon>Eukaryota</taxon>
        <taxon>Fungi</taxon>
        <taxon>Dikarya</taxon>
        <taxon>Ascomycota</taxon>
        <taxon>Pezizomycotina</taxon>
        <taxon>Sordariomycetes</taxon>
        <taxon>Sordariomycetidae</taxon>
        <taxon>Diaporthales</taxon>
        <taxon>Schizoparmaceae</taxon>
        <taxon>Coniella</taxon>
    </lineage>
</organism>
<dbReference type="SUPFAM" id="SSF103642">
    <property type="entry name" value="Sec-C motif"/>
    <property type="match status" value="1"/>
</dbReference>
<accession>A0A2T2ZW28</accession>
<dbReference type="STRING" id="2025994.A0A2T2ZW28"/>
<dbReference type="EMBL" id="KZ678619">
    <property type="protein sequence ID" value="PSR78137.1"/>
    <property type="molecule type" value="Genomic_DNA"/>
</dbReference>
<sequence>MSAAKQSVRMQFLCEKRQLEFREDVPKSLVGPEAAMKPAMNRMFELTLGPIVMKHAADALDACEDKCSSKGCNRPATSIVATPMSYLHKLDDPFVIIMTVACCNSPQCDKILKQEARALMTQMSQERFQAIASFGVPPMSRGAKCYCGSGHKFKKCCGKDEADADAQAASSKDSAAGNGAPAAVAATPVAA</sequence>
<evidence type="ECO:0000313" key="2">
    <source>
        <dbReference type="Proteomes" id="UP000241462"/>
    </source>
</evidence>
<dbReference type="Gene3D" id="3.10.450.50">
    <property type="match status" value="1"/>
</dbReference>
<evidence type="ECO:0000313" key="1">
    <source>
        <dbReference type="EMBL" id="PSR78137.1"/>
    </source>
</evidence>
<dbReference type="InParanoid" id="A0A2T2ZW28"/>
<gene>
    <name evidence="1" type="ORF">BD289DRAFT_444347</name>
</gene>
<keyword evidence="2" id="KW-1185">Reference proteome</keyword>
<dbReference type="Proteomes" id="UP000241462">
    <property type="component" value="Unassembled WGS sequence"/>
</dbReference>
<dbReference type="OrthoDB" id="432970at2759"/>
<proteinExistence type="predicted"/>